<evidence type="ECO:0000256" key="12">
    <source>
        <dbReference type="SAM" id="MobiDB-lite"/>
    </source>
</evidence>
<comment type="function">
    <text evidence="8 11">Component of ribonuclease P, a ribonucleoprotein complex that generates mature tRNA molecules by cleaving their 5'-ends. Also a component of the MRP ribonuclease complex, which cleaves pre-rRNA sequences.</text>
</comment>
<dbReference type="InterPro" id="IPR036882">
    <property type="entry name" value="Alba-like_dom_sf"/>
</dbReference>
<comment type="similarity">
    <text evidence="3 11">Belongs to the histone-like Alba family.</text>
</comment>
<evidence type="ECO:0000256" key="6">
    <source>
        <dbReference type="ARBA" id="ARBA00022694"/>
    </source>
</evidence>
<dbReference type="GO" id="GO:0004526">
    <property type="term" value="F:ribonuclease P activity"/>
    <property type="evidence" value="ECO:0007669"/>
    <property type="project" value="UniProtKB-UniRule"/>
</dbReference>
<comment type="subunit">
    <text evidence="9">Component of nuclear RNase P and RNase MRP complexes. RNase P consists of a catalytic RNA moiety and 10 different protein chains; POP1, POP4, POP5, POP7, RPP14, RPP21, RPP25, RPP30, RPP38 and RPP40. Within the RNase P complex, POP1, POP7 and RPP25 form the 'finger' subcomplex, POP5, RPP14, RPP40 and homodimeric RPP30 form the 'palm' subcomplex, and RPP21, POP4 and RPP38 form the 'wrist' subcomplex. All subunits of the RNase P complex interact with the catalytic RNA. Several subunits of RNase P are also part of the RNase MRP complex. RNase MRP consists of a catalytic RNA moiety and about 8 protein subunits; POP1, POP7, RPP25, RPP30, RPP38, RPP40 and possibly also POP4 and POP5. Interacts with SMN1. POP7 forms a heterodimer with RPP25 that binds to the P3 stem loop of the catalytic RNA.</text>
</comment>
<dbReference type="FunFam" id="3.30.110.20:FF:000002">
    <property type="entry name" value="Ribonuclease P protein subunit p20"/>
    <property type="match status" value="1"/>
</dbReference>
<dbReference type="PIRSF" id="PIRSF036572">
    <property type="entry name" value="RPP20"/>
    <property type="match status" value="1"/>
</dbReference>
<dbReference type="PANTHER" id="PTHR15314:SF1">
    <property type="entry name" value="RIBONUCLEASE P PROTEIN SUBUNIT P20"/>
    <property type="match status" value="1"/>
</dbReference>
<evidence type="ECO:0000256" key="8">
    <source>
        <dbReference type="ARBA" id="ARBA00053284"/>
    </source>
</evidence>
<evidence type="ECO:0000256" key="9">
    <source>
        <dbReference type="ARBA" id="ARBA00064615"/>
    </source>
</evidence>
<keyword evidence="5 11" id="KW-0698">rRNA processing</keyword>
<feature type="compositionally biased region" description="Polar residues" evidence="12">
    <location>
        <begin position="1"/>
        <end position="12"/>
    </location>
</feature>
<evidence type="ECO:0000256" key="2">
    <source>
        <dbReference type="ARBA" id="ARBA00004604"/>
    </source>
</evidence>
<evidence type="ECO:0000256" key="11">
    <source>
        <dbReference type="PIRNR" id="PIRNR036572"/>
    </source>
</evidence>
<dbReference type="Gene3D" id="3.30.110.20">
    <property type="entry name" value="Alba-like domain"/>
    <property type="match status" value="1"/>
</dbReference>
<sequence length="153" mass="17162">MNGVISSNNFQMADSEAGGAKPDSFIKKRKPSSDYALKKRVPHRNSHRKNDVYVTSKSTSQSQLALCEKLFDSGESEIFIYGLGSAVCPAINIALQLKEKYPRVYEVSVETSTVDIVDDLEPLVDQVDYETQTRQNSAVRIRVYRIQPETVKS</sequence>
<keyword evidence="14" id="KW-1185">Reference proteome</keyword>
<keyword evidence="4" id="KW-0963">Cytoplasm</keyword>
<protein>
    <recommendedName>
        <fullName evidence="10 11">Ribonuclease P protein subunit p20</fullName>
        <shortName evidence="11">RNaseP protein p20</shortName>
    </recommendedName>
</protein>
<dbReference type="EMBL" id="JAZDUA010000019">
    <property type="protein sequence ID" value="KAK7872866.1"/>
    <property type="molecule type" value="Genomic_DNA"/>
</dbReference>
<evidence type="ECO:0000256" key="4">
    <source>
        <dbReference type="ARBA" id="ARBA00022490"/>
    </source>
</evidence>
<dbReference type="GO" id="GO:0000172">
    <property type="term" value="C:ribonuclease MRP complex"/>
    <property type="evidence" value="ECO:0007669"/>
    <property type="project" value="InterPro"/>
</dbReference>
<evidence type="ECO:0000256" key="10">
    <source>
        <dbReference type="ARBA" id="ARBA00068472"/>
    </source>
</evidence>
<dbReference type="PANTHER" id="PTHR15314">
    <property type="entry name" value="RIBONUCLEASE P PROTEIN SUBUNIT P20"/>
    <property type="match status" value="1"/>
</dbReference>
<feature type="region of interest" description="Disordered" evidence="12">
    <location>
        <begin position="1"/>
        <end position="32"/>
    </location>
</feature>
<evidence type="ECO:0000313" key="13">
    <source>
        <dbReference type="EMBL" id="KAK7872866.1"/>
    </source>
</evidence>
<dbReference type="GO" id="GO:0005655">
    <property type="term" value="C:nucleolar ribonuclease P complex"/>
    <property type="evidence" value="ECO:0007669"/>
    <property type="project" value="InterPro"/>
</dbReference>
<comment type="subcellular location">
    <subcellularLocation>
        <location evidence="1">Cytoplasmic granule</location>
    </subcellularLocation>
    <subcellularLocation>
        <location evidence="2 11">Nucleus</location>
        <location evidence="2 11">Nucleolus</location>
    </subcellularLocation>
</comment>
<dbReference type="InterPro" id="IPR014612">
    <property type="entry name" value="Pop7/Rpp20"/>
</dbReference>
<keyword evidence="7 11" id="KW-0539">Nucleus</keyword>
<dbReference type="SUPFAM" id="SSF82704">
    <property type="entry name" value="AlbA-like"/>
    <property type="match status" value="1"/>
</dbReference>
<organism evidence="13 14">
    <name type="scientific">Gryllus longicercus</name>
    <dbReference type="NCBI Taxonomy" id="2509291"/>
    <lineage>
        <taxon>Eukaryota</taxon>
        <taxon>Metazoa</taxon>
        <taxon>Ecdysozoa</taxon>
        <taxon>Arthropoda</taxon>
        <taxon>Hexapoda</taxon>
        <taxon>Insecta</taxon>
        <taxon>Pterygota</taxon>
        <taxon>Neoptera</taxon>
        <taxon>Polyneoptera</taxon>
        <taxon>Orthoptera</taxon>
        <taxon>Ensifera</taxon>
        <taxon>Gryllidea</taxon>
        <taxon>Grylloidea</taxon>
        <taxon>Gryllidae</taxon>
        <taxon>Gryllinae</taxon>
        <taxon>Gryllus</taxon>
    </lineage>
</organism>
<evidence type="ECO:0000256" key="7">
    <source>
        <dbReference type="ARBA" id="ARBA00023242"/>
    </source>
</evidence>
<reference evidence="13 14" key="1">
    <citation type="submission" date="2024-03" db="EMBL/GenBank/DDBJ databases">
        <title>The genome assembly and annotation of the cricket Gryllus longicercus Weissman &amp; Gray.</title>
        <authorList>
            <person name="Szrajer S."/>
            <person name="Gray D."/>
            <person name="Ylla G."/>
        </authorList>
    </citation>
    <scope>NUCLEOTIDE SEQUENCE [LARGE SCALE GENOMIC DNA]</scope>
    <source>
        <strain evidence="13">DAG 2021-001</strain>
        <tissue evidence="13">Whole body minus gut</tissue>
    </source>
</reference>
<evidence type="ECO:0000256" key="5">
    <source>
        <dbReference type="ARBA" id="ARBA00022552"/>
    </source>
</evidence>
<evidence type="ECO:0000313" key="14">
    <source>
        <dbReference type="Proteomes" id="UP001378592"/>
    </source>
</evidence>
<dbReference type="GO" id="GO:0003676">
    <property type="term" value="F:nucleic acid binding"/>
    <property type="evidence" value="ECO:0007669"/>
    <property type="project" value="InterPro"/>
</dbReference>
<dbReference type="GO" id="GO:0001682">
    <property type="term" value="P:tRNA 5'-leader removal"/>
    <property type="evidence" value="ECO:0007669"/>
    <property type="project" value="InterPro"/>
</dbReference>
<gene>
    <name evidence="13" type="ORF">R5R35_006733</name>
</gene>
<evidence type="ECO:0000256" key="1">
    <source>
        <dbReference type="ARBA" id="ARBA00004463"/>
    </source>
</evidence>
<proteinExistence type="inferred from homology"/>
<dbReference type="Proteomes" id="UP001378592">
    <property type="component" value="Unassembled WGS sequence"/>
</dbReference>
<keyword evidence="6 11" id="KW-0819">tRNA processing</keyword>
<accession>A0AAN9ZEG0</accession>
<name>A0AAN9ZEG0_9ORTH</name>
<dbReference type="Pfam" id="PF12328">
    <property type="entry name" value="Rpp20"/>
    <property type="match status" value="1"/>
</dbReference>
<evidence type="ECO:0000256" key="3">
    <source>
        <dbReference type="ARBA" id="ARBA00008018"/>
    </source>
</evidence>
<dbReference type="AlphaFoldDB" id="A0AAN9ZEG0"/>
<dbReference type="GO" id="GO:0006364">
    <property type="term" value="P:rRNA processing"/>
    <property type="evidence" value="ECO:0007669"/>
    <property type="project" value="UniProtKB-KW"/>
</dbReference>
<comment type="caution">
    <text evidence="13">The sequence shown here is derived from an EMBL/GenBank/DDBJ whole genome shotgun (WGS) entry which is preliminary data.</text>
</comment>